<dbReference type="Proteomes" id="UP000190837">
    <property type="component" value="Unassembled WGS sequence"/>
</dbReference>
<dbReference type="Gene3D" id="3.60.21.10">
    <property type="match status" value="1"/>
</dbReference>
<dbReference type="EMBL" id="FKLO01000060">
    <property type="protein sequence ID" value="SAZ06174.1"/>
    <property type="molecule type" value="Genomic_DNA"/>
</dbReference>
<organism evidence="2 3">
    <name type="scientific">Cardiobacterium hominis</name>
    <dbReference type="NCBI Taxonomy" id="2718"/>
    <lineage>
        <taxon>Bacteria</taxon>
        <taxon>Pseudomonadati</taxon>
        <taxon>Pseudomonadota</taxon>
        <taxon>Gammaproteobacteria</taxon>
        <taxon>Cardiobacteriales</taxon>
        <taxon>Cardiobacteriaceae</taxon>
        <taxon>Cardiobacterium</taxon>
    </lineage>
</organism>
<dbReference type="Pfam" id="PF00149">
    <property type="entry name" value="Metallophos"/>
    <property type="match status" value="1"/>
</dbReference>
<dbReference type="PANTHER" id="PTHR37844:SF2">
    <property type="entry name" value="SER_THR PROTEIN PHOSPHATASE SUPERFAMILY (AFU_ORTHOLOGUE AFUA_1G14840)"/>
    <property type="match status" value="1"/>
</dbReference>
<dbReference type="PANTHER" id="PTHR37844">
    <property type="entry name" value="SER/THR PROTEIN PHOSPHATASE SUPERFAMILY (AFU_ORTHOLOGUE AFUA_1G14840)"/>
    <property type="match status" value="1"/>
</dbReference>
<dbReference type="InterPro" id="IPR029052">
    <property type="entry name" value="Metallo-depent_PP-like"/>
</dbReference>
<reference evidence="3" key="1">
    <citation type="submission" date="2016-04" db="EMBL/GenBank/DDBJ databases">
        <authorList>
            <person name="Tagini F."/>
        </authorList>
    </citation>
    <scope>NUCLEOTIDE SEQUENCE [LARGE SCALE GENOMIC DNA]</scope>
    <source>
        <strain evidence="3">CHUV0807</strain>
    </source>
</reference>
<evidence type="ECO:0000259" key="1">
    <source>
        <dbReference type="Pfam" id="PF00149"/>
    </source>
</evidence>
<feature type="domain" description="Calcineurin-like phosphoesterase" evidence="1">
    <location>
        <begin position="1"/>
        <end position="218"/>
    </location>
</feature>
<dbReference type="AlphaFoldDB" id="A0A1C3HPI4"/>
<protein>
    <submittedName>
        <fullName evidence="2">Ser/Thr protein phosphatase family protein</fullName>
    </submittedName>
</protein>
<dbReference type="InterPro" id="IPR004843">
    <property type="entry name" value="Calcineurin-like_PHP"/>
</dbReference>
<evidence type="ECO:0000313" key="2">
    <source>
        <dbReference type="EMBL" id="SAZ06174.1"/>
    </source>
</evidence>
<proteinExistence type="predicted"/>
<dbReference type="GO" id="GO:0016787">
    <property type="term" value="F:hydrolase activity"/>
    <property type="evidence" value="ECO:0007669"/>
    <property type="project" value="InterPro"/>
</dbReference>
<sequence length="256" mass="29267">MKIGVHSDLHSECSLCTISNLAELDVLVLAGDIGDPATVPLFFDYLRRKAPKLPVLYVLGNHEYYGFALNEAKDLYRSICQKYDITLLDDDSIILDGVQFIGSTLWTDFSLGGDAESSMRWAGDVLPDFREIYDEKGRPLTPQTMRELYLASRAYIETALDPAAEARVVISHFVPRLELVAKRHYTKAVGLLHSAYWTTHLPELTTRANLWIYGHSHDNISTYIGDTRFVSNQRGYSRIYDQAEQRDYNREYYVLI</sequence>
<gene>
    <name evidence="2" type="ORF">CHUV0807_1794</name>
</gene>
<evidence type="ECO:0000313" key="3">
    <source>
        <dbReference type="Proteomes" id="UP000190837"/>
    </source>
</evidence>
<accession>A0A1C3HPI4</accession>
<name>A0A1C3HPI4_9GAMM</name>
<dbReference type="SUPFAM" id="SSF56300">
    <property type="entry name" value="Metallo-dependent phosphatases"/>
    <property type="match status" value="1"/>
</dbReference>
<dbReference type="RefSeq" id="WP_079541336.1">
    <property type="nucleotide sequence ID" value="NZ_FKLO01000060.1"/>
</dbReference>